<reference evidence="1 2" key="1">
    <citation type="journal article" date="2015" name="Genome Biol. Evol.">
        <title>Comparative Genomics of a Bacterivorous Green Alga Reveals Evolutionary Causalities and Consequences of Phago-Mixotrophic Mode of Nutrition.</title>
        <authorList>
            <person name="Burns J.A."/>
            <person name="Paasch A."/>
            <person name="Narechania A."/>
            <person name="Kim E."/>
        </authorList>
    </citation>
    <scope>NUCLEOTIDE SEQUENCE [LARGE SCALE GENOMIC DNA]</scope>
    <source>
        <strain evidence="1 2">PLY_AMNH</strain>
    </source>
</reference>
<dbReference type="AlphaFoldDB" id="A0AAE0BYA5"/>
<proteinExistence type="predicted"/>
<gene>
    <name evidence="1" type="ORF">CYMTET_45400</name>
</gene>
<name>A0AAE0BYA5_9CHLO</name>
<evidence type="ECO:0000313" key="2">
    <source>
        <dbReference type="Proteomes" id="UP001190700"/>
    </source>
</evidence>
<protein>
    <submittedName>
        <fullName evidence="1">Uncharacterized protein</fullName>
    </submittedName>
</protein>
<keyword evidence="2" id="KW-1185">Reference proteome</keyword>
<sequence length="142" mass="14895">MQQWVSECYARHVQAGAHLAFSAAAMADEGSVAHLTDLTAIILDVKQQLKTITDKVNNKGFTPRADKGKIGHGGGGSVVRFAAKDLHACRGELVAHTHAWKRVAFHNKGSGAFIPFCANDANAGSTTCDIGAVTARTAGRAP</sequence>
<comment type="caution">
    <text evidence="1">The sequence shown here is derived from an EMBL/GenBank/DDBJ whole genome shotgun (WGS) entry which is preliminary data.</text>
</comment>
<dbReference type="Proteomes" id="UP001190700">
    <property type="component" value="Unassembled WGS sequence"/>
</dbReference>
<dbReference type="EMBL" id="LGRX02031124">
    <property type="protein sequence ID" value="KAK3245008.1"/>
    <property type="molecule type" value="Genomic_DNA"/>
</dbReference>
<evidence type="ECO:0000313" key="1">
    <source>
        <dbReference type="EMBL" id="KAK3245008.1"/>
    </source>
</evidence>
<organism evidence="1 2">
    <name type="scientific">Cymbomonas tetramitiformis</name>
    <dbReference type="NCBI Taxonomy" id="36881"/>
    <lineage>
        <taxon>Eukaryota</taxon>
        <taxon>Viridiplantae</taxon>
        <taxon>Chlorophyta</taxon>
        <taxon>Pyramimonadophyceae</taxon>
        <taxon>Pyramimonadales</taxon>
        <taxon>Pyramimonadaceae</taxon>
        <taxon>Cymbomonas</taxon>
    </lineage>
</organism>
<accession>A0AAE0BYA5</accession>